<dbReference type="GO" id="GO:0005829">
    <property type="term" value="C:cytosol"/>
    <property type="evidence" value="ECO:0007669"/>
    <property type="project" value="TreeGrafter"/>
</dbReference>
<feature type="region of interest" description="Disordered" evidence="6">
    <location>
        <begin position="1"/>
        <end position="42"/>
    </location>
</feature>
<accession>A0AAV7GZH8</accession>
<evidence type="ECO:0000256" key="6">
    <source>
        <dbReference type="SAM" id="MobiDB-lite"/>
    </source>
</evidence>
<comment type="similarity">
    <text evidence="1">Belongs to the peptidase C19 family.</text>
</comment>
<dbReference type="GO" id="GO:0005634">
    <property type="term" value="C:nucleus"/>
    <property type="evidence" value="ECO:0007669"/>
    <property type="project" value="TreeGrafter"/>
</dbReference>
<keyword evidence="10" id="KW-1185">Reference proteome</keyword>
<proteinExistence type="inferred from homology"/>
<feature type="domain" description="UBP-type" evidence="8">
    <location>
        <begin position="67"/>
        <end position="181"/>
    </location>
</feature>
<dbReference type="InterPro" id="IPR013083">
    <property type="entry name" value="Znf_RING/FYVE/PHD"/>
</dbReference>
<dbReference type="SUPFAM" id="SSF54001">
    <property type="entry name" value="Cysteine proteinases"/>
    <property type="match status" value="1"/>
</dbReference>
<feature type="region of interest" description="Disordered" evidence="6">
    <location>
        <begin position="360"/>
        <end position="391"/>
    </location>
</feature>
<dbReference type="GO" id="GO:0008270">
    <property type="term" value="F:zinc ion binding"/>
    <property type="evidence" value="ECO:0007669"/>
    <property type="project" value="UniProtKB-KW"/>
</dbReference>
<comment type="caution">
    <text evidence="9">The sequence shown here is derived from an EMBL/GenBank/DDBJ whole genome shotgun (WGS) entry which is preliminary data.</text>
</comment>
<protein>
    <recommendedName>
        <fullName evidence="11">Ubiquitinyl hydrolase 1</fullName>
    </recommendedName>
</protein>
<feature type="compositionally biased region" description="Polar residues" evidence="6">
    <location>
        <begin position="818"/>
        <end position="834"/>
    </location>
</feature>
<dbReference type="PROSITE" id="PS00972">
    <property type="entry name" value="USP_1"/>
    <property type="match status" value="1"/>
</dbReference>
<evidence type="ECO:0000313" key="10">
    <source>
        <dbReference type="Proteomes" id="UP000775213"/>
    </source>
</evidence>
<keyword evidence="3 5" id="KW-0863">Zinc-finger</keyword>
<dbReference type="PANTHER" id="PTHR24006">
    <property type="entry name" value="UBIQUITIN CARBOXYL-TERMINAL HYDROLASE"/>
    <property type="match status" value="1"/>
</dbReference>
<dbReference type="Pfam" id="PF02148">
    <property type="entry name" value="zf-UBP"/>
    <property type="match status" value="1"/>
</dbReference>
<dbReference type="Pfam" id="PF00443">
    <property type="entry name" value="UCH"/>
    <property type="match status" value="1"/>
</dbReference>
<evidence type="ECO:0000256" key="2">
    <source>
        <dbReference type="ARBA" id="ARBA00022723"/>
    </source>
</evidence>
<feature type="compositionally biased region" description="Basic and acidic residues" evidence="6">
    <location>
        <begin position="380"/>
        <end position="391"/>
    </location>
</feature>
<dbReference type="Gene3D" id="3.90.70.10">
    <property type="entry name" value="Cysteine proteinases"/>
    <property type="match status" value="2"/>
</dbReference>
<organism evidence="9 10">
    <name type="scientific">Dendrobium chrysotoxum</name>
    <name type="common">Orchid</name>
    <dbReference type="NCBI Taxonomy" id="161865"/>
    <lineage>
        <taxon>Eukaryota</taxon>
        <taxon>Viridiplantae</taxon>
        <taxon>Streptophyta</taxon>
        <taxon>Embryophyta</taxon>
        <taxon>Tracheophyta</taxon>
        <taxon>Spermatophyta</taxon>
        <taxon>Magnoliopsida</taxon>
        <taxon>Liliopsida</taxon>
        <taxon>Asparagales</taxon>
        <taxon>Orchidaceae</taxon>
        <taxon>Epidendroideae</taxon>
        <taxon>Malaxideae</taxon>
        <taxon>Dendrobiinae</taxon>
        <taxon>Dendrobium</taxon>
    </lineage>
</organism>
<gene>
    <name evidence="9" type="ORF">IEQ34_008643</name>
</gene>
<dbReference type="Proteomes" id="UP000775213">
    <property type="component" value="Unassembled WGS sequence"/>
</dbReference>
<reference evidence="9 10" key="1">
    <citation type="journal article" date="2021" name="Hortic Res">
        <title>Chromosome-scale assembly of the Dendrobium chrysotoxum genome enhances the understanding of orchid evolution.</title>
        <authorList>
            <person name="Zhang Y."/>
            <person name="Zhang G.Q."/>
            <person name="Zhang D."/>
            <person name="Liu X.D."/>
            <person name="Xu X.Y."/>
            <person name="Sun W.H."/>
            <person name="Yu X."/>
            <person name="Zhu X."/>
            <person name="Wang Z.W."/>
            <person name="Zhao X."/>
            <person name="Zhong W.Y."/>
            <person name="Chen H."/>
            <person name="Yin W.L."/>
            <person name="Huang T."/>
            <person name="Niu S.C."/>
            <person name="Liu Z.J."/>
        </authorList>
    </citation>
    <scope>NUCLEOTIDE SEQUENCE [LARGE SCALE GENOMIC DNA]</scope>
    <source>
        <strain evidence="9">Lindl</strain>
    </source>
</reference>
<dbReference type="PROSITE" id="PS50235">
    <property type="entry name" value="USP_3"/>
    <property type="match status" value="1"/>
</dbReference>
<dbReference type="EMBL" id="JAGFBR010000009">
    <property type="protein sequence ID" value="KAH0461068.1"/>
    <property type="molecule type" value="Genomic_DNA"/>
</dbReference>
<dbReference type="Gene3D" id="3.30.40.10">
    <property type="entry name" value="Zinc/RING finger domain, C3HC4 (zinc finger)"/>
    <property type="match status" value="1"/>
</dbReference>
<evidence type="ECO:0000256" key="4">
    <source>
        <dbReference type="ARBA" id="ARBA00022833"/>
    </source>
</evidence>
<evidence type="ECO:0000256" key="1">
    <source>
        <dbReference type="ARBA" id="ARBA00009085"/>
    </source>
</evidence>
<dbReference type="PROSITE" id="PS50271">
    <property type="entry name" value="ZF_UBP"/>
    <property type="match status" value="1"/>
</dbReference>
<evidence type="ECO:0000313" key="9">
    <source>
        <dbReference type="EMBL" id="KAH0461068.1"/>
    </source>
</evidence>
<evidence type="ECO:0000256" key="3">
    <source>
        <dbReference type="ARBA" id="ARBA00022771"/>
    </source>
</evidence>
<feature type="compositionally biased region" description="Basic residues" evidence="6">
    <location>
        <begin position="363"/>
        <end position="379"/>
    </location>
</feature>
<keyword evidence="4" id="KW-0862">Zinc</keyword>
<feature type="compositionally biased region" description="Basic and acidic residues" evidence="6">
    <location>
        <begin position="857"/>
        <end position="867"/>
    </location>
</feature>
<dbReference type="InterPro" id="IPR001607">
    <property type="entry name" value="Znf_UBP"/>
</dbReference>
<name>A0AAV7GZH8_DENCH</name>
<evidence type="ECO:0000259" key="7">
    <source>
        <dbReference type="PROSITE" id="PS50235"/>
    </source>
</evidence>
<evidence type="ECO:0008006" key="11">
    <source>
        <dbReference type="Google" id="ProtNLM"/>
    </source>
</evidence>
<evidence type="ECO:0000256" key="5">
    <source>
        <dbReference type="PROSITE-ProRule" id="PRU00502"/>
    </source>
</evidence>
<dbReference type="SUPFAM" id="SSF57850">
    <property type="entry name" value="RING/U-box"/>
    <property type="match status" value="1"/>
</dbReference>
<dbReference type="InterPro" id="IPR050164">
    <property type="entry name" value="Peptidase_C19"/>
</dbReference>
<feature type="compositionally biased region" description="Basic and acidic residues" evidence="6">
    <location>
        <begin position="77"/>
        <end position="87"/>
    </location>
</feature>
<dbReference type="InterPro" id="IPR018200">
    <property type="entry name" value="USP_CS"/>
</dbReference>
<dbReference type="InterPro" id="IPR001394">
    <property type="entry name" value="Peptidase_C19_UCH"/>
</dbReference>
<feature type="region of interest" description="Disordered" evidence="6">
    <location>
        <begin position="818"/>
        <end position="886"/>
    </location>
</feature>
<keyword evidence="2" id="KW-0479">Metal-binding</keyword>
<dbReference type="GO" id="GO:0004843">
    <property type="term" value="F:cysteine-type deubiquitinase activity"/>
    <property type="evidence" value="ECO:0007669"/>
    <property type="project" value="InterPro"/>
</dbReference>
<sequence length="1024" mass="113404">MGKKMKKKVPNPRKAQHRASMGSPKSVLEGSGDDGNRDKKACSHCTQSTNELNQILVKIRSSSMDVVTCEHCREEPLNRRGGKEKGKQPKKKGAGTRAAEAKSEQNFMWVCLDCGRYFCGGGVSILEPYGHARRHAKQDHHQWTVRADDPLISWCYCCSSSVHIEMPEEVIKEGNETATNDRSWSLRGVAFEPFDLEKLKGHKVRGLSNLGNTCFFNSVMQNLFAIDLLRDTLLGLDRPFGPLSVALKTLFTETSKADSKGVINPKALFGCICAKAPQFRGYQQQDSHELLRYLLDGLHVEETNARKTSEFVDDEEQLNTEATATLVDSIFNGQLSSTISCMECRHTSVVNEPFLDLSLPVPSKKHPSKKVPPHPSKRPNQRDKNKSRQARERGFNQMSTMCVNQNAESNEQHSECCESGIAVPVPTHDNALEAQDFTWMDYLGAESPNCNDFGAHELEASIVHSSYSKQENEATSNEQSVSGLHNGTESIVNSVSDLHAASCSNDLTVSSDTFVERSCKNEVPHSCAPVTDIILLPYKQQDQDLADLDINDTTSFSPDPENMNPRNVSASESCSANSGCKQAVEDFDGFGDLFNEPEATSHLNAETNNEEDMDLTLWNGNISESNLEEVDDTDVPVSINSCLALFTKPELLSDEQAWYCEHCSEMLQENRELGTSKLHAVEVLDLSVTLNSMVAEDAFICNKVEASSHGCSANVKVLDDRKFVSSIKNVDILVEERFDQCAEMNSSQKQISQEGSHTSGEISCNKTLYLTEAETTSCSNMACCPAVIDKDMSESETSQYFSTPSICVNSHAEDCSSNQESNFQGINDRSSVENNGKKPKVASHGLQSHTKILLHKSSVDRPQEVSRQRKKGLKSGKVLPAKDNKGEGIKMVKRDATKRILIDRVPPILTIHLKRFSQDARGRLTKLSGHVNFQETLDMRPYMDPRCIKDQSSYRLIGVVEHSGSMSGGHYVAYVRGNGRGSRTSTGTSSAGKAWFYASDAYVREVSLAEVLQSEAYILFYEKM</sequence>
<dbReference type="AlphaFoldDB" id="A0AAV7GZH8"/>
<dbReference type="InterPro" id="IPR028889">
    <property type="entry name" value="USP"/>
</dbReference>
<dbReference type="PANTHER" id="PTHR24006:SF781">
    <property type="entry name" value="LD34905P"/>
    <property type="match status" value="1"/>
</dbReference>
<feature type="compositionally biased region" description="Basic residues" evidence="6">
    <location>
        <begin position="1"/>
        <end position="17"/>
    </location>
</feature>
<dbReference type="PROSITE" id="PS00973">
    <property type="entry name" value="USP_2"/>
    <property type="match status" value="1"/>
</dbReference>
<evidence type="ECO:0000259" key="8">
    <source>
        <dbReference type="PROSITE" id="PS50271"/>
    </source>
</evidence>
<dbReference type="InterPro" id="IPR038765">
    <property type="entry name" value="Papain-like_cys_pep_sf"/>
</dbReference>
<feature type="region of interest" description="Disordered" evidence="6">
    <location>
        <begin position="77"/>
        <end position="99"/>
    </location>
</feature>
<dbReference type="GO" id="GO:0016579">
    <property type="term" value="P:protein deubiquitination"/>
    <property type="evidence" value="ECO:0007669"/>
    <property type="project" value="InterPro"/>
</dbReference>
<feature type="domain" description="USP" evidence="7">
    <location>
        <begin position="205"/>
        <end position="1024"/>
    </location>
</feature>